<dbReference type="GO" id="GO:0006094">
    <property type="term" value="P:gluconeogenesis"/>
    <property type="evidence" value="ECO:0007669"/>
    <property type="project" value="UniProtKB-UniPathway"/>
</dbReference>
<dbReference type="eggNOG" id="COG0574">
    <property type="taxonomic scope" value="Bacteria"/>
</dbReference>
<feature type="domain" description="Pyruvate phosphate dikinase AMP/ATP-binding" evidence="17">
    <location>
        <begin position="137"/>
        <end position="413"/>
    </location>
</feature>
<evidence type="ECO:0000256" key="12">
    <source>
        <dbReference type="ARBA" id="ARBA00022842"/>
    </source>
</evidence>
<dbReference type="SUPFAM" id="SSF56059">
    <property type="entry name" value="Glutathione synthetase ATP-binding domain-like"/>
    <property type="match status" value="1"/>
</dbReference>
<keyword evidence="8" id="KW-0479">Metal-binding</keyword>
<proteinExistence type="inferred from homology"/>
<keyword evidence="18" id="KW-0670">Pyruvate</keyword>
<evidence type="ECO:0000256" key="10">
    <source>
        <dbReference type="ARBA" id="ARBA00022777"/>
    </source>
</evidence>
<gene>
    <name evidence="18" type="ordered locus">DaAHT2_2512</name>
</gene>
<evidence type="ECO:0000256" key="4">
    <source>
        <dbReference type="ARBA" id="ARBA00007837"/>
    </source>
</evidence>
<dbReference type="PANTHER" id="PTHR43030:SF1">
    <property type="entry name" value="PHOSPHOENOLPYRUVATE SYNTHASE"/>
    <property type="match status" value="1"/>
</dbReference>
<evidence type="ECO:0000313" key="18">
    <source>
        <dbReference type="EMBL" id="ADH87176.1"/>
    </source>
</evidence>
<reference evidence="19" key="1">
    <citation type="submission" date="2010-02" db="EMBL/GenBank/DDBJ databases">
        <title>Complete sequence of Desulfurivibrio alkaliphilus AHT2.</title>
        <authorList>
            <consortium name="US DOE Joint Genome Institute"/>
            <person name="Pitluck S."/>
            <person name="Chertkov O."/>
            <person name="Detter J.C."/>
            <person name="Han C."/>
            <person name="Tapia R."/>
            <person name="Larimer F."/>
            <person name="Land M."/>
            <person name="Hauser L."/>
            <person name="Kyrpides N."/>
            <person name="Mikhailova N."/>
            <person name="Sorokin D.Y."/>
            <person name="Muyzer G."/>
            <person name="Woyke T."/>
        </authorList>
    </citation>
    <scope>NUCLEOTIDE SEQUENCE [LARGE SCALE GENOMIC DNA]</scope>
    <source>
        <strain evidence="19">DSM 19089 / UNIQEM U267 / AHT2</strain>
    </source>
</reference>
<feature type="region of interest" description="Disordered" evidence="15">
    <location>
        <begin position="418"/>
        <end position="460"/>
    </location>
</feature>
<dbReference type="InterPro" id="IPR002192">
    <property type="entry name" value="PPDK_AMP/ATP-bd"/>
</dbReference>
<dbReference type="GO" id="GO:0008986">
    <property type="term" value="F:pyruvate, water dikinase activity"/>
    <property type="evidence" value="ECO:0007669"/>
    <property type="project" value="UniProtKB-EC"/>
</dbReference>
<evidence type="ECO:0000256" key="6">
    <source>
        <dbReference type="ARBA" id="ARBA00021623"/>
    </source>
</evidence>
<keyword evidence="10 18" id="KW-0418">Kinase</keyword>
<dbReference type="EMBL" id="CP001940">
    <property type="protein sequence ID" value="ADH87176.1"/>
    <property type="molecule type" value="Genomic_DNA"/>
</dbReference>
<dbReference type="GO" id="GO:0005524">
    <property type="term" value="F:ATP binding"/>
    <property type="evidence" value="ECO:0007669"/>
    <property type="project" value="UniProtKB-KW"/>
</dbReference>
<evidence type="ECO:0000256" key="8">
    <source>
        <dbReference type="ARBA" id="ARBA00022723"/>
    </source>
</evidence>
<name>D6Z0E3_DESAT</name>
<evidence type="ECO:0000256" key="9">
    <source>
        <dbReference type="ARBA" id="ARBA00022741"/>
    </source>
</evidence>
<comment type="pathway">
    <text evidence="3">Carbohydrate biosynthesis; gluconeogenesis.</text>
</comment>
<dbReference type="Gene3D" id="3.50.30.10">
    <property type="entry name" value="Phosphohistidine domain"/>
    <property type="match status" value="1"/>
</dbReference>
<dbReference type="EC" id="2.7.9.2" evidence="5"/>
<dbReference type="InterPro" id="IPR036637">
    <property type="entry name" value="Phosphohistidine_dom_sf"/>
</dbReference>
<dbReference type="InterPro" id="IPR008279">
    <property type="entry name" value="PEP-util_enz_mobile_dom"/>
</dbReference>
<dbReference type="KEGG" id="dak:DaAHT2_2512"/>
<dbReference type="Gene3D" id="3.30.470.20">
    <property type="entry name" value="ATP-grasp fold, B domain"/>
    <property type="match status" value="2"/>
</dbReference>
<protein>
    <recommendedName>
        <fullName evidence="6">Phosphoenolpyruvate synthase</fullName>
        <ecNumber evidence="5">2.7.9.2</ecNumber>
    </recommendedName>
    <alternativeName>
        <fullName evidence="13">Pyruvate, water dikinase</fullName>
    </alternativeName>
</protein>
<evidence type="ECO:0000256" key="13">
    <source>
        <dbReference type="ARBA" id="ARBA00033470"/>
    </source>
</evidence>
<dbReference type="InterPro" id="IPR013815">
    <property type="entry name" value="ATP_grasp_subdomain_1"/>
</dbReference>
<evidence type="ECO:0000259" key="16">
    <source>
        <dbReference type="Pfam" id="PF00391"/>
    </source>
</evidence>
<evidence type="ECO:0000256" key="15">
    <source>
        <dbReference type="SAM" id="MobiDB-lite"/>
    </source>
</evidence>
<dbReference type="STRING" id="589865.DaAHT2_2512"/>
<evidence type="ECO:0000256" key="3">
    <source>
        <dbReference type="ARBA" id="ARBA00004742"/>
    </source>
</evidence>
<feature type="domain" description="PEP-utilising enzyme mobile" evidence="16">
    <location>
        <begin position="495"/>
        <end position="564"/>
    </location>
</feature>
<comment type="similarity">
    <text evidence="4">Belongs to the PEP-utilizing enzyme family.</text>
</comment>
<feature type="compositionally biased region" description="Basic and acidic residues" evidence="15">
    <location>
        <begin position="445"/>
        <end position="459"/>
    </location>
</feature>
<dbReference type="Gene3D" id="3.30.1490.20">
    <property type="entry name" value="ATP-grasp fold, A domain"/>
    <property type="match status" value="1"/>
</dbReference>
<comment type="catalytic activity">
    <reaction evidence="14">
        <text>pyruvate + ATP + H2O = phosphoenolpyruvate + AMP + phosphate + 2 H(+)</text>
        <dbReference type="Rhea" id="RHEA:11364"/>
        <dbReference type="ChEBI" id="CHEBI:15361"/>
        <dbReference type="ChEBI" id="CHEBI:15377"/>
        <dbReference type="ChEBI" id="CHEBI:15378"/>
        <dbReference type="ChEBI" id="CHEBI:30616"/>
        <dbReference type="ChEBI" id="CHEBI:43474"/>
        <dbReference type="ChEBI" id="CHEBI:58702"/>
        <dbReference type="ChEBI" id="CHEBI:456215"/>
        <dbReference type="EC" id="2.7.9.2"/>
    </reaction>
</comment>
<comment type="function">
    <text evidence="2">Catalyzes the phosphorylation of pyruvate to phosphoenolpyruvate.</text>
</comment>
<dbReference type="SUPFAM" id="SSF52009">
    <property type="entry name" value="Phosphohistidine domain"/>
    <property type="match status" value="1"/>
</dbReference>
<evidence type="ECO:0000256" key="14">
    <source>
        <dbReference type="ARBA" id="ARBA00047700"/>
    </source>
</evidence>
<dbReference type="PANTHER" id="PTHR43030">
    <property type="entry name" value="PHOSPHOENOLPYRUVATE SYNTHASE"/>
    <property type="match status" value="1"/>
</dbReference>
<dbReference type="Pfam" id="PF00391">
    <property type="entry name" value="PEP-utilizers"/>
    <property type="match status" value="1"/>
</dbReference>
<evidence type="ECO:0000256" key="5">
    <source>
        <dbReference type="ARBA" id="ARBA00011996"/>
    </source>
</evidence>
<dbReference type="RefSeq" id="WP_013164686.1">
    <property type="nucleotide sequence ID" value="NC_014216.1"/>
</dbReference>
<evidence type="ECO:0000256" key="2">
    <source>
        <dbReference type="ARBA" id="ARBA00002988"/>
    </source>
</evidence>
<dbReference type="InterPro" id="IPR006319">
    <property type="entry name" value="PEP_synth"/>
</dbReference>
<evidence type="ECO:0000313" key="19">
    <source>
        <dbReference type="Proteomes" id="UP000001508"/>
    </source>
</evidence>
<evidence type="ECO:0000259" key="17">
    <source>
        <dbReference type="Pfam" id="PF01326"/>
    </source>
</evidence>
<comment type="cofactor">
    <cofactor evidence="1">
        <name>Mg(2+)</name>
        <dbReference type="ChEBI" id="CHEBI:18420"/>
    </cofactor>
</comment>
<sequence>MSLFWRLKEWLGLEEKRPVLSAAELKVAFRRQYREFRSLLTANNNALELMAEIDQALAGGRPFSMAFVRGHCTALGANVLKMINLLVALGGERYGRLRPPFARITGELEEIMTREPKLAGDDFILPLAALDRHRADEAGEKMANLGEIRNRIGLPTPEGFVITAAATRHFFAASNLQVEINRRLTSLNPDRLAEVYAVSAAIERLIVEAPLPADLEAQILEHHARLAGGKKRAILVAMRSSALGEDSSRSSFAGMYRSRLQVDAASLLTAYKEIVAGKYRPQAMIYRLQRGFRHQDVIMCVGCLTMVDGAVSGVMYSRPPEDLRGRWVEITAAPGLADQVVSGRAAARRYRVSRELLTAQQQGDTPDELLSEERLAELAGIAVRLEEHFGSPQDIEWSLGRDGRIYLLQSRPLGGAGLSGAASEVSPVDSPGPAAESVAQTPGRATHEAAGKAALRDESTSPPADILLRGGNCVAPGVAAGPVYPVQREEDLLQFPRGAVLLAAHPLPEWAVVLPRAAAVLSETGESAAHLATVAREFGVPAIFGLQGALAKLEPGSEVTVDATGLRVHAGRRQELLNQVPPPPKLMIGSPVHEVLRHAAALITPLNLIDPASPFFRPENCRTLHDITRYCHEKAVAEMFAFGARQGFAAGAAKQLVDQSPFTWWVIDLEDGFAPEHDPQESFIRLEHIRSAPMLALWRGMTAFPWQGPPPVNLRGFGSILFRSTMNPDLEPAVRSNLNARSYFLISRNFCNLSIRLGYHFALVESHISELLTENYVSFQFKGGAADDRRRLLRLDLIGEVLSRHDFRVARKEDALTARLEKVEAPFLLERLKVLGYLLIHTRQIDMVMADRAMVAHYRQKINRELTSLLAQPVVKNV</sequence>
<evidence type="ECO:0000256" key="1">
    <source>
        <dbReference type="ARBA" id="ARBA00001946"/>
    </source>
</evidence>
<keyword evidence="9" id="KW-0547">Nucleotide-binding</keyword>
<keyword evidence="19" id="KW-1185">Reference proteome</keyword>
<keyword evidence="11" id="KW-0067">ATP-binding</keyword>
<dbReference type="AlphaFoldDB" id="D6Z0E3"/>
<keyword evidence="12" id="KW-0460">Magnesium</keyword>
<dbReference type="eggNOG" id="COG3848">
    <property type="taxonomic scope" value="Bacteria"/>
</dbReference>
<dbReference type="Pfam" id="PF01326">
    <property type="entry name" value="PPDK_N"/>
    <property type="match status" value="1"/>
</dbReference>
<dbReference type="HOGENOM" id="CLU_011040_0_0_7"/>
<dbReference type="Proteomes" id="UP000001508">
    <property type="component" value="Chromosome"/>
</dbReference>
<evidence type="ECO:0000256" key="7">
    <source>
        <dbReference type="ARBA" id="ARBA00022679"/>
    </source>
</evidence>
<dbReference type="GO" id="GO:0046872">
    <property type="term" value="F:metal ion binding"/>
    <property type="evidence" value="ECO:0007669"/>
    <property type="project" value="UniProtKB-KW"/>
</dbReference>
<evidence type="ECO:0000256" key="11">
    <source>
        <dbReference type="ARBA" id="ARBA00022840"/>
    </source>
</evidence>
<keyword evidence="7 18" id="KW-0808">Transferase</keyword>
<dbReference type="InParanoid" id="D6Z0E3"/>
<accession>D6Z0E3</accession>
<organism evidence="18 19">
    <name type="scientific">Desulfurivibrio alkaliphilus (strain DSM 19089 / UNIQEM U267 / AHT2)</name>
    <dbReference type="NCBI Taxonomy" id="589865"/>
    <lineage>
        <taxon>Bacteria</taxon>
        <taxon>Pseudomonadati</taxon>
        <taxon>Thermodesulfobacteriota</taxon>
        <taxon>Desulfobulbia</taxon>
        <taxon>Desulfobulbales</taxon>
        <taxon>Desulfobulbaceae</taxon>
        <taxon>Desulfurivibrio</taxon>
    </lineage>
</organism>
<dbReference type="UniPathway" id="UPA00138"/>